<organism evidence="10 11">
    <name type="scientific">Saitoella complicata (strain BCRC 22490 / CBS 7301 / JCM 7358 / NBRC 10748 / NRRL Y-17804)</name>
    <dbReference type="NCBI Taxonomy" id="698492"/>
    <lineage>
        <taxon>Eukaryota</taxon>
        <taxon>Fungi</taxon>
        <taxon>Dikarya</taxon>
        <taxon>Ascomycota</taxon>
        <taxon>Taphrinomycotina</taxon>
        <taxon>Taphrinomycotina incertae sedis</taxon>
        <taxon>Saitoella</taxon>
    </lineage>
</organism>
<dbReference type="PANTHER" id="PTHR12226:SF2">
    <property type="entry name" value="MANNOSE-P-DOLICHOL UTILIZATION DEFECT 1 PROTEIN"/>
    <property type="match status" value="1"/>
</dbReference>
<feature type="transmembrane region" description="Helical" evidence="9">
    <location>
        <begin position="103"/>
        <end position="123"/>
    </location>
</feature>
<reference evidence="10 11" key="3">
    <citation type="journal article" date="2015" name="Genome Announc.">
        <title>Draft Genome Sequence of the Archiascomycetous Yeast Saitoella complicata.</title>
        <authorList>
            <person name="Yamauchi K."/>
            <person name="Kondo S."/>
            <person name="Hamamoto M."/>
            <person name="Takahashi Y."/>
            <person name="Ogura Y."/>
            <person name="Hayashi T."/>
            <person name="Nishida H."/>
        </authorList>
    </citation>
    <scope>NUCLEOTIDE SEQUENCE [LARGE SCALE GENOMIC DNA]</scope>
    <source>
        <strain evidence="10 11">NRRL Y-17804</strain>
    </source>
</reference>
<evidence type="ECO:0000256" key="9">
    <source>
        <dbReference type="SAM" id="Phobius"/>
    </source>
</evidence>
<dbReference type="OrthoDB" id="271506at2759"/>
<dbReference type="InterPro" id="IPR006603">
    <property type="entry name" value="PQ-loop_rpt"/>
</dbReference>
<feature type="transmembrane region" description="Helical" evidence="9">
    <location>
        <begin position="64"/>
        <end position="83"/>
    </location>
</feature>
<accession>A0A0E9NIT3</accession>
<evidence type="ECO:0000313" key="11">
    <source>
        <dbReference type="Proteomes" id="UP000033140"/>
    </source>
</evidence>
<evidence type="ECO:0000256" key="2">
    <source>
        <dbReference type="ARBA" id="ARBA00022448"/>
    </source>
</evidence>
<evidence type="ECO:0000313" key="10">
    <source>
        <dbReference type="EMBL" id="GAO49320.1"/>
    </source>
</evidence>
<dbReference type="EMBL" id="BACD03000021">
    <property type="protein sequence ID" value="GAO49320.1"/>
    <property type="molecule type" value="Genomic_DNA"/>
</dbReference>
<dbReference type="PIRSF" id="PIRSF023381">
    <property type="entry name" value="MannP-dilichol_defect-1p"/>
    <property type="match status" value="1"/>
</dbReference>
<feature type="transmembrane region" description="Helical" evidence="9">
    <location>
        <begin position="215"/>
        <end position="239"/>
    </location>
</feature>
<sequence length="251" mass="26677">MDPILNLVAQNIPEPLREPAVELLTKVIGSQCSTLTASCLKLAVSKALGSGIVAASSIVKVPQILSILSAGSGAGISLLSYLLETTSFLISLAYNFRNGFPFSTYGETVFMCIQNLVITLLILHFGRKAGVGAGVLALFASAGYALFNSNYIPHDLLSTLQLLTIPISLGSKIPQILTNARNGSTGQLSAFAVFNYLAGSLARLYTTLTEVDDPLIFWGFLLSTGLNVVLASQVLMYWGKKGDASKAKKRQ</sequence>
<dbReference type="Gene3D" id="1.20.1280.290">
    <property type="match status" value="2"/>
</dbReference>
<evidence type="ECO:0000256" key="8">
    <source>
        <dbReference type="PIRNR" id="PIRNR023381"/>
    </source>
</evidence>
<keyword evidence="6 8" id="KW-0472">Membrane</keyword>
<dbReference type="OMA" id="LQVLYYW"/>
<keyword evidence="4" id="KW-0677">Repeat</keyword>
<evidence type="ECO:0000256" key="4">
    <source>
        <dbReference type="ARBA" id="ARBA00022737"/>
    </source>
</evidence>
<feature type="transmembrane region" description="Helical" evidence="9">
    <location>
        <begin position="130"/>
        <end position="147"/>
    </location>
</feature>
<gene>
    <name evidence="10" type="ORF">G7K_3471-t1</name>
</gene>
<evidence type="ECO:0000256" key="3">
    <source>
        <dbReference type="ARBA" id="ARBA00022692"/>
    </source>
</evidence>
<dbReference type="SMART" id="SM00679">
    <property type="entry name" value="CTNS"/>
    <property type="match status" value="2"/>
</dbReference>
<protein>
    <recommendedName>
        <fullName evidence="8">Mannose-P-dolichol utilization defect 1 protein homolog</fullName>
    </recommendedName>
</protein>
<proteinExistence type="inferred from homology"/>
<dbReference type="AlphaFoldDB" id="A0A0E9NIT3"/>
<evidence type="ECO:0000256" key="1">
    <source>
        <dbReference type="ARBA" id="ARBA00004141"/>
    </source>
</evidence>
<dbReference type="Pfam" id="PF04193">
    <property type="entry name" value="PQ-loop"/>
    <property type="match status" value="2"/>
</dbReference>
<dbReference type="Proteomes" id="UP000033140">
    <property type="component" value="Unassembled WGS sequence"/>
</dbReference>
<keyword evidence="2" id="KW-0813">Transport</keyword>
<reference evidence="10 11" key="1">
    <citation type="journal article" date="2011" name="J. Gen. Appl. Microbiol.">
        <title>Draft genome sequencing of the enigmatic yeast Saitoella complicata.</title>
        <authorList>
            <person name="Nishida H."/>
            <person name="Hamamoto M."/>
            <person name="Sugiyama J."/>
        </authorList>
    </citation>
    <scope>NUCLEOTIDE SEQUENCE [LARGE SCALE GENOMIC DNA]</scope>
    <source>
        <strain evidence="10 11">NRRL Y-17804</strain>
    </source>
</reference>
<keyword evidence="5 8" id="KW-1133">Transmembrane helix</keyword>
<keyword evidence="11" id="KW-1185">Reference proteome</keyword>
<dbReference type="FunFam" id="1.20.1280.290:FF:000006">
    <property type="entry name" value="mannose-P-dolichol utilization defect 1 protein"/>
    <property type="match status" value="1"/>
</dbReference>
<dbReference type="GO" id="GO:0016020">
    <property type="term" value="C:membrane"/>
    <property type="evidence" value="ECO:0007669"/>
    <property type="project" value="UniProtKB-SubCell"/>
</dbReference>
<dbReference type="InterPro" id="IPR016817">
    <property type="entry name" value="MannP-dilichol_defect-1"/>
</dbReference>
<comment type="similarity">
    <text evidence="7 8">Belongs to the MPDU1 (TC 2.A.43.3) family.</text>
</comment>
<evidence type="ECO:0000256" key="6">
    <source>
        <dbReference type="ARBA" id="ARBA00023136"/>
    </source>
</evidence>
<name>A0A0E9NIT3_SAICN</name>
<dbReference type="PANTHER" id="PTHR12226">
    <property type="entry name" value="MANNOSE-P-DOLICHOL UTILIZATION DEFECT 1 LEC35 -RELATED"/>
    <property type="match status" value="1"/>
</dbReference>
<dbReference type="RefSeq" id="XP_019022370.1">
    <property type="nucleotide sequence ID" value="XM_019166357.1"/>
</dbReference>
<dbReference type="STRING" id="698492.A0A0E9NIT3"/>
<comment type="subcellular location">
    <subcellularLocation>
        <location evidence="1 8">Membrane</location>
        <topology evidence="1 8">Multi-pass membrane protein</topology>
    </subcellularLocation>
</comment>
<evidence type="ECO:0000256" key="7">
    <source>
        <dbReference type="ARBA" id="ARBA00038475"/>
    </source>
</evidence>
<keyword evidence="3 8" id="KW-0812">Transmembrane</keyword>
<comment type="caution">
    <text evidence="10">The sequence shown here is derived from an EMBL/GenBank/DDBJ whole genome shotgun (WGS) entry which is preliminary data.</text>
</comment>
<evidence type="ECO:0000256" key="5">
    <source>
        <dbReference type="ARBA" id="ARBA00022989"/>
    </source>
</evidence>
<reference evidence="10 11" key="2">
    <citation type="journal article" date="2014" name="J. Gen. Appl. Microbiol.">
        <title>The early diverging ascomycetous budding yeast Saitoella complicata has three histone deacetylases belonging to the Clr6, Hos2, and Rpd3 lineages.</title>
        <authorList>
            <person name="Nishida H."/>
            <person name="Matsumoto T."/>
            <person name="Kondo S."/>
            <person name="Hamamoto M."/>
            <person name="Yoshikawa H."/>
        </authorList>
    </citation>
    <scope>NUCLEOTIDE SEQUENCE [LARGE SCALE GENOMIC DNA]</scope>
    <source>
        <strain evidence="10 11">NRRL Y-17804</strain>
    </source>
</reference>